<name>A0ABD7UU54_STRPY</name>
<feature type="domain" description="HTH cro/C1-type" evidence="4">
    <location>
        <begin position="7"/>
        <end position="68"/>
    </location>
</feature>
<evidence type="ECO:0000313" key="5">
    <source>
        <dbReference type="EMBL" id="VDC39340.1"/>
    </source>
</evidence>
<dbReference type="Proteomes" id="UP000274496">
    <property type="component" value="Chromosome"/>
</dbReference>
<dbReference type="CDD" id="cd00093">
    <property type="entry name" value="HTH_XRE"/>
    <property type="match status" value="1"/>
</dbReference>
<dbReference type="InterPro" id="IPR010982">
    <property type="entry name" value="Lambda_DNA-bd_dom_sf"/>
</dbReference>
<evidence type="ECO:0000256" key="3">
    <source>
        <dbReference type="ARBA" id="ARBA00023163"/>
    </source>
</evidence>
<evidence type="ECO:0000256" key="2">
    <source>
        <dbReference type="ARBA" id="ARBA00023125"/>
    </source>
</evidence>
<dbReference type="EMBL" id="LR031521">
    <property type="protein sequence ID" value="VDC39340.1"/>
    <property type="molecule type" value="Genomic_DNA"/>
</dbReference>
<dbReference type="SMART" id="SM00530">
    <property type="entry name" value="HTH_XRE"/>
    <property type="match status" value="1"/>
</dbReference>
<evidence type="ECO:0000259" key="4">
    <source>
        <dbReference type="PROSITE" id="PS50943"/>
    </source>
</evidence>
<gene>
    <name evidence="5" type="ORF">SP119_1052</name>
</gene>
<keyword evidence="2" id="KW-0238">DNA-binding</keyword>
<dbReference type="AlphaFoldDB" id="A0ABD7UU54"/>
<dbReference type="InterPro" id="IPR039418">
    <property type="entry name" value="LexA-like"/>
</dbReference>
<dbReference type="SUPFAM" id="SSF47413">
    <property type="entry name" value="lambda repressor-like DNA-binding domains"/>
    <property type="match status" value="1"/>
</dbReference>
<protein>
    <submittedName>
        <fullName evidence="5">XRE family transcriptional regulator</fullName>
    </submittedName>
</protein>
<keyword evidence="3" id="KW-0804">Transcription</keyword>
<dbReference type="InterPro" id="IPR015927">
    <property type="entry name" value="Peptidase_S24_S26A/B/C"/>
</dbReference>
<dbReference type="Gene3D" id="1.10.260.40">
    <property type="entry name" value="lambda repressor-like DNA-binding domains"/>
    <property type="match status" value="1"/>
</dbReference>
<dbReference type="SUPFAM" id="SSF51306">
    <property type="entry name" value="LexA/Signal peptidase"/>
    <property type="match status" value="1"/>
</dbReference>
<keyword evidence="1" id="KW-0805">Transcription regulation</keyword>
<accession>A0ABD7UU54</accession>
<dbReference type="InterPro" id="IPR001387">
    <property type="entry name" value="Cro/C1-type_HTH"/>
</dbReference>
<evidence type="ECO:0000256" key="1">
    <source>
        <dbReference type="ARBA" id="ARBA00023015"/>
    </source>
</evidence>
<proteinExistence type="predicted"/>
<dbReference type="PANTHER" id="PTHR40661:SF1">
    <property type="entry name" value="HTH CRO_C1-TYPE DOMAIN-CONTAINING PROTEIN"/>
    <property type="match status" value="1"/>
</dbReference>
<evidence type="ECO:0000313" key="6">
    <source>
        <dbReference type="Proteomes" id="UP000274496"/>
    </source>
</evidence>
<dbReference type="Gene3D" id="2.10.109.10">
    <property type="entry name" value="Umud Fragment, subunit A"/>
    <property type="match status" value="1"/>
</dbReference>
<reference evidence="5 6" key="1">
    <citation type="submission" date="2018-10" db="EMBL/GenBank/DDBJ databases">
        <authorList>
            <person name="Rosinski-Chupin I."/>
        </authorList>
    </citation>
    <scope>NUCLEOTIDE SEQUENCE [LARGE SCALE GENOMIC DNA]</scope>
    <source>
        <strain evidence="5 6">S119</strain>
    </source>
</reference>
<organism evidence="5 6">
    <name type="scientific">Streptococcus pyogenes</name>
    <dbReference type="NCBI Taxonomy" id="1314"/>
    <lineage>
        <taxon>Bacteria</taxon>
        <taxon>Bacillati</taxon>
        <taxon>Bacillota</taxon>
        <taxon>Bacilli</taxon>
        <taxon>Lactobacillales</taxon>
        <taxon>Streptococcaceae</taxon>
        <taxon>Streptococcus</taxon>
    </lineage>
</organism>
<dbReference type="Pfam" id="PF00717">
    <property type="entry name" value="Peptidase_S24"/>
    <property type="match status" value="1"/>
</dbReference>
<dbReference type="CDD" id="cd06529">
    <property type="entry name" value="S24_LexA-like"/>
    <property type="match status" value="1"/>
</dbReference>
<dbReference type="PANTHER" id="PTHR40661">
    <property type="match status" value="1"/>
</dbReference>
<sequence>MKLGEIIKNFREEKKLSMDRFAEKSGLTKGYISMLEKNEHPKSKKPIIPTEETLLKVAKGMGVDIDFVLSKLDSDQEIQINISPKNMLNMDNPSTPTTPKVELIPSTLQKINSTSSQLEHSRQIIVLDTAETLLEQQKEIKNNEDTIAELFSYNYYDHAASAGTGQYLNDVQVEKIELPVDYDADFVIPVYGDSMEPKYHSGDYVFVKLSVELTDGDIGVFEYYGDAYIKQLLINDEGAFLHSLNSKYEDIPIDRDSDFRIIGEVVGSYSGNHS</sequence>
<dbReference type="GeneID" id="69900719"/>
<dbReference type="RefSeq" id="WP_011285584.1">
    <property type="nucleotide sequence ID" value="NZ_AP019548.1"/>
</dbReference>
<dbReference type="Pfam" id="PF01381">
    <property type="entry name" value="HTH_3"/>
    <property type="match status" value="1"/>
</dbReference>
<dbReference type="InterPro" id="IPR036286">
    <property type="entry name" value="LexA/Signal_pep-like_sf"/>
</dbReference>
<dbReference type="PROSITE" id="PS50943">
    <property type="entry name" value="HTH_CROC1"/>
    <property type="match status" value="1"/>
</dbReference>
<dbReference type="GO" id="GO:0003677">
    <property type="term" value="F:DNA binding"/>
    <property type="evidence" value="ECO:0007669"/>
    <property type="project" value="UniProtKB-KW"/>
</dbReference>